<dbReference type="NCBIfam" id="NF011465">
    <property type="entry name" value="PRK14886.1-1"/>
    <property type="match status" value="1"/>
</dbReference>
<keyword evidence="3" id="KW-1185">Reference proteome</keyword>
<evidence type="ECO:0008006" key="4">
    <source>
        <dbReference type="Google" id="ProtNLM"/>
    </source>
</evidence>
<dbReference type="OrthoDB" id="69587at2157"/>
<dbReference type="InterPro" id="IPR013926">
    <property type="entry name" value="CGI121/TPRKB"/>
</dbReference>
<proteinExistence type="inferred from homology"/>
<comment type="caution">
    <text evidence="2">The sequence shown here is derived from an EMBL/GenBank/DDBJ whole genome shotgun (WGS) entry which is preliminary data.</text>
</comment>
<dbReference type="InterPro" id="IPR036504">
    <property type="entry name" value="CGI121/TPRKB_sf"/>
</dbReference>
<reference evidence="2" key="1">
    <citation type="submission" date="2014-12" db="EMBL/GenBank/DDBJ databases">
        <authorList>
            <person name="Huang H.-H."/>
            <person name="Chen S.-C."/>
            <person name="Lai M.-C."/>
        </authorList>
    </citation>
    <scope>NUCLEOTIDE SEQUENCE</scope>
    <source>
        <strain evidence="2">K1F9705b</strain>
    </source>
</reference>
<dbReference type="Gene3D" id="3.30.2380.10">
    <property type="entry name" value="CGI121/TPRKB"/>
    <property type="match status" value="1"/>
</dbReference>
<name>A0A8J8B4W4_9EURY</name>
<dbReference type="SUPFAM" id="SSF143870">
    <property type="entry name" value="PF0523-like"/>
    <property type="match status" value="1"/>
</dbReference>
<accession>A0A8J8B4W4</accession>
<organism evidence="2 3">
    <name type="scientific">Methanocalculus chunghsingensis</name>
    <dbReference type="NCBI Taxonomy" id="156457"/>
    <lineage>
        <taxon>Archaea</taxon>
        <taxon>Methanobacteriati</taxon>
        <taxon>Methanobacteriota</taxon>
        <taxon>Stenosarchaea group</taxon>
        <taxon>Methanomicrobia</taxon>
        <taxon>Methanomicrobiales</taxon>
        <taxon>Methanocalculaceae</taxon>
        <taxon>Methanocalculus</taxon>
    </lineage>
</organism>
<dbReference type="PIRSF" id="PIRSF022062">
    <property type="entry name" value="UCP022062"/>
    <property type="match status" value="1"/>
</dbReference>
<dbReference type="RefSeq" id="WP_211530822.1">
    <property type="nucleotide sequence ID" value="NZ_JWHL01000008.1"/>
</dbReference>
<evidence type="ECO:0000313" key="3">
    <source>
        <dbReference type="Proteomes" id="UP000730161"/>
    </source>
</evidence>
<comment type="similarity">
    <text evidence="1">Belongs to the CGI121/TPRKB family.</text>
</comment>
<evidence type="ECO:0000313" key="2">
    <source>
        <dbReference type="EMBL" id="MBR1369131.1"/>
    </source>
</evidence>
<evidence type="ECO:0000256" key="1">
    <source>
        <dbReference type="ARBA" id="ARBA00005546"/>
    </source>
</evidence>
<dbReference type="AlphaFoldDB" id="A0A8J8B4W4"/>
<dbReference type="Pfam" id="PF08617">
    <property type="entry name" value="CGI-121"/>
    <property type="match status" value="1"/>
</dbReference>
<dbReference type="Proteomes" id="UP000730161">
    <property type="component" value="Unassembled WGS sequence"/>
</dbReference>
<dbReference type="EMBL" id="JWHL01000008">
    <property type="protein sequence ID" value="MBR1369131.1"/>
    <property type="molecule type" value="Genomic_DNA"/>
</dbReference>
<protein>
    <recommendedName>
        <fullName evidence="4">KEOPS complex subunit Cgi121</fullName>
    </recommendedName>
</protein>
<sequence>MNDDFQIRMAQIRVDSVPGVLHAIREIAESLDLRIICMNAGKMAGYRHAEKAVRHALRAEKEGGMTARSLEMEALLYVSGQRQTGIGMNFGLTEGEMTAWVVLLPASDDGWKKLSGIMVFIQEEEGVPDERIPVLKDLYGITDEELGVVGRDRIDELVIERTALLEILK</sequence>
<gene>
    <name evidence="2" type="ORF">RJ53_06325</name>
</gene>
<dbReference type="InterPro" id="IPR016799">
    <property type="entry name" value="UCP022062"/>
</dbReference>